<name>A0A225NN36_9RHOB</name>
<dbReference type="RefSeq" id="WP_088648980.1">
    <property type="nucleotide sequence ID" value="NZ_AQQR01000002.1"/>
</dbReference>
<dbReference type="InterPro" id="IPR002575">
    <property type="entry name" value="Aminoglycoside_PTrfase"/>
</dbReference>
<comment type="caution">
    <text evidence="2">The sequence shown here is derived from an EMBL/GenBank/DDBJ whole genome shotgun (WGS) entry which is preliminary data.</text>
</comment>
<dbReference type="Gene3D" id="3.90.1200.10">
    <property type="match status" value="1"/>
</dbReference>
<keyword evidence="3" id="KW-1185">Reference proteome</keyword>
<evidence type="ECO:0000259" key="1">
    <source>
        <dbReference type="Pfam" id="PF01636"/>
    </source>
</evidence>
<dbReference type="EMBL" id="AQQR01000002">
    <property type="protein sequence ID" value="OWU75803.1"/>
    <property type="molecule type" value="Genomic_DNA"/>
</dbReference>
<protein>
    <recommendedName>
        <fullName evidence="1">Aminoglycoside phosphotransferase domain-containing protein</fullName>
    </recommendedName>
</protein>
<proteinExistence type="predicted"/>
<dbReference type="InterPro" id="IPR011009">
    <property type="entry name" value="Kinase-like_dom_sf"/>
</dbReference>
<evidence type="ECO:0000313" key="3">
    <source>
        <dbReference type="Proteomes" id="UP000215377"/>
    </source>
</evidence>
<evidence type="ECO:0000313" key="2">
    <source>
        <dbReference type="EMBL" id="OWU75803.1"/>
    </source>
</evidence>
<dbReference type="Proteomes" id="UP000215377">
    <property type="component" value="Unassembled WGS sequence"/>
</dbReference>
<feature type="domain" description="Aminoglycoside phosphotransferase" evidence="1">
    <location>
        <begin position="23"/>
        <end position="245"/>
    </location>
</feature>
<dbReference type="Pfam" id="PF01636">
    <property type="entry name" value="APH"/>
    <property type="match status" value="1"/>
</dbReference>
<organism evidence="2 3">
    <name type="scientific">Marinibacterium profundimaris</name>
    <dbReference type="NCBI Taxonomy" id="1679460"/>
    <lineage>
        <taxon>Bacteria</taxon>
        <taxon>Pseudomonadati</taxon>
        <taxon>Pseudomonadota</taxon>
        <taxon>Alphaproteobacteria</taxon>
        <taxon>Rhodobacterales</taxon>
        <taxon>Paracoccaceae</taxon>
        <taxon>Marinibacterium</taxon>
    </lineage>
</organism>
<gene>
    <name evidence="2" type="ORF">ATO3_06325</name>
</gene>
<sequence length="332" mass="36254">MTTPDQKIAAFLSDAGWSDATREPLAGDASTRRYDRLTDPASGGTAVLMIAAPEDEASVAAFTRLAGALTDAGLSAPRILAKDIPACLLLIEDLGDDTFTRIIKADPARERDLYAVATDLLVPLRDMPVTPEMTVFDSQTLAEMTAIAFERYAAPITGEDVGPTLIPRLAEILQDTRLGAPVFLHRDYHADNLLWLPDRDGPARVGLLDFQDAVAGPVVYDLVSLLQDARRDVSPAVELAMMDRFRDAAGLEDHDFRSACAVIGLQRNLRILGIFARLAQDRGRLHYLDMIPRVFAHVERNLDHPALAMVADTIIDALPRPTAETLSRLAEH</sequence>
<accession>A0A225NN36</accession>
<dbReference type="OrthoDB" id="9809275at2"/>
<dbReference type="AlphaFoldDB" id="A0A225NN36"/>
<dbReference type="Gene3D" id="3.30.200.20">
    <property type="entry name" value="Phosphorylase Kinase, domain 1"/>
    <property type="match status" value="1"/>
</dbReference>
<reference evidence="2 3" key="1">
    <citation type="submission" date="2013-04" db="EMBL/GenBank/DDBJ databases">
        <title>Oceanicola sp. 22II1-22F33 Genome Sequencing.</title>
        <authorList>
            <person name="Lai Q."/>
            <person name="Li G."/>
            <person name="Shao Z."/>
        </authorList>
    </citation>
    <scope>NUCLEOTIDE SEQUENCE [LARGE SCALE GENOMIC DNA]</scope>
    <source>
        <strain evidence="2 3">22II1-22F33</strain>
    </source>
</reference>
<dbReference type="SUPFAM" id="SSF56112">
    <property type="entry name" value="Protein kinase-like (PK-like)"/>
    <property type="match status" value="1"/>
</dbReference>